<dbReference type="KEGG" id="pbar:105423891"/>
<dbReference type="Proteomes" id="UP000504615">
    <property type="component" value="Unplaced"/>
</dbReference>
<keyword evidence="1" id="KW-0812">Transmembrane</keyword>
<keyword evidence="1" id="KW-0472">Membrane</keyword>
<evidence type="ECO:0000256" key="1">
    <source>
        <dbReference type="SAM" id="Phobius"/>
    </source>
</evidence>
<name>A0A6I9WK71_9HYME</name>
<organism evidence="2 3">
    <name type="scientific">Pogonomyrmex barbatus</name>
    <name type="common">red harvester ant</name>
    <dbReference type="NCBI Taxonomy" id="144034"/>
    <lineage>
        <taxon>Eukaryota</taxon>
        <taxon>Metazoa</taxon>
        <taxon>Ecdysozoa</taxon>
        <taxon>Arthropoda</taxon>
        <taxon>Hexapoda</taxon>
        <taxon>Insecta</taxon>
        <taxon>Pterygota</taxon>
        <taxon>Neoptera</taxon>
        <taxon>Endopterygota</taxon>
        <taxon>Hymenoptera</taxon>
        <taxon>Apocrita</taxon>
        <taxon>Aculeata</taxon>
        <taxon>Formicoidea</taxon>
        <taxon>Formicidae</taxon>
        <taxon>Myrmicinae</taxon>
        <taxon>Pogonomyrmex</taxon>
    </lineage>
</organism>
<accession>A0A6I9WK71</accession>
<keyword evidence="2" id="KW-1185">Reference proteome</keyword>
<evidence type="ECO:0000313" key="2">
    <source>
        <dbReference type="Proteomes" id="UP000504615"/>
    </source>
</evidence>
<protein>
    <submittedName>
        <fullName evidence="3">Uncharacterized protein LOC105423891</fullName>
    </submittedName>
</protein>
<dbReference type="AlphaFoldDB" id="A0A6I9WK71"/>
<gene>
    <name evidence="3" type="primary">LOC105423891</name>
</gene>
<sequence length="137" mass="15053">MGISFVPLVVVAVIPIIIGSFGSVVGKRSITDNDIANVDYPDYSAKYNDYPVVPKRAALLFDQLLVALQKVVDNQEKGAVGSRGIGKSSVSHHFPGANSEIVPVVHDQTMDLQRRGQAKGEIFWRCYFNAVTCFKRK</sequence>
<keyword evidence="1" id="KW-1133">Transmembrane helix</keyword>
<dbReference type="RefSeq" id="XP_011632145.1">
    <property type="nucleotide sequence ID" value="XM_011633843.1"/>
</dbReference>
<dbReference type="OrthoDB" id="7464898at2759"/>
<dbReference type="GeneID" id="105423891"/>
<feature type="transmembrane region" description="Helical" evidence="1">
    <location>
        <begin position="6"/>
        <end position="25"/>
    </location>
</feature>
<evidence type="ECO:0000313" key="3">
    <source>
        <dbReference type="RefSeq" id="XP_011632145.1"/>
    </source>
</evidence>
<proteinExistence type="predicted"/>
<reference evidence="3" key="1">
    <citation type="submission" date="2025-08" db="UniProtKB">
        <authorList>
            <consortium name="RefSeq"/>
        </authorList>
    </citation>
    <scope>IDENTIFICATION</scope>
</reference>